<sequence length="217" mass="23316">MESQGEQYVFAHPLTWSQEQVDEINSAQKVGINELDKIMRSLGGVDPTTQHISLVLQGNAITEVQITNIAVIKDKCTAPLAGGFYNSPPAGGATAIDIEFDLDEPIAVAKSPSEAGVDAEYFRGHVVSLKPDEQVPFFISVRSLKQYCEFRLQLTVVDQSGTSTQIIDNHGESFAVSATLYDPSGAPPYQAYETLYVAGVASEGGPIKVDPSSYTGE</sequence>
<proteinExistence type="predicted"/>
<name>A0ABU2NJ26_9PSEU</name>
<evidence type="ECO:0000313" key="1">
    <source>
        <dbReference type="EMBL" id="MDT0353976.1"/>
    </source>
</evidence>
<accession>A0ABU2NJ26</accession>
<keyword evidence="2" id="KW-1185">Reference proteome</keyword>
<reference evidence="2" key="1">
    <citation type="submission" date="2023-07" db="EMBL/GenBank/DDBJ databases">
        <title>30 novel species of actinomycetes from the DSMZ collection.</title>
        <authorList>
            <person name="Nouioui I."/>
        </authorList>
    </citation>
    <scope>NUCLEOTIDE SEQUENCE [LARGE SCALE GENOMIC DNA]</scope>
    <source>
        <strain evidence="2">DSM 45834</strain>
    </source>
</reference>
<dbReference type="RefSeq" id="WP_311560486.1">
    <property type="nucleotide sequence ID" value="NZ_JAVREJ010000057.1"/>
</dbReference>
<gene>
    <name evidence="1" type="ORF">RM445_31315</name>
</gene>
<comment type="caution">
    <text evidence="1">The sequence shown here is derived from an EMBL/GenBank/DDBJ whole genome shotgun (WGS) entry which is preliminary data.</text>
</comment>
<protein>
    <submittedName>
        <fullName evidence="1">Uncharacterized protein</fullName>
    </submittedName>
</protein>
<evidence type="ECO:0000313" key="2">
    <source>
        <dbReference type="Proteomes" id="UP001183202"/>
    </source>
</evidence>
<dbReference type="EMBL" id="JAVREJ010000057">
    <property type="protein sequence ID" value="MDT0353976.1"/>
    <property type="molecule type" value="Genomic_DNA"/>
</dbReference>
<dbReference type="Proteomes" id="UP001183202">
    <property type="component" value="Unassembled WGS sequence"/>
</dbReference>
<organism evidence="1 2">
    <name type="scientific">Pseudonocardia charpentierae</name>
    <dbReference type="NCBI Taxonomy" id="3075545"/>
    <lineage>
        <taxon>Bacteria</taxon>
        <taxon>Bacillati</taxon>
        <taxon>Actinomycetota</taxon>
        <taxon>Actinomycetes</taxon>
        <taxon>Pseudonocardiales</taxon>
        <taxon>Pseudonocardiaceae</taxon>
        <taxon>Pseudonocardia</taxon>
    </lineage>
</organism>